<dbReference type="AlphaFoldDB" id="A0A545UFS2"/>
<protein>
    <submittedName>
        <fullName evidence="2">Beta-lactamase family protein</fullName>
    </submittedName>
</protein>
<dbReference type="PANTHER" id="PTHR46825:SF9">
    <property type="entry name" value="BETA-LACTAMASE-RELATED DOMAIN-CONTAINING PROTEIN"/>
    <property type="match status" value="1"/>
</dbReference>
<dbReference type="InterPro" id="IPR050491">
    <property type="entry name" value="AmpC-like"/>
</dbReference>
<dbReference type="InterPro" id="IPR001466">
    <property type="entry name" value="Beta-lactam-related"/>
</dbReference>
<keyword evidence="3" id="KW-1185">Reference proteome</keyword>
<dbReference type="RefSeq" id="WP_142892834.1">
    <property type="nucleotide sequence ID" value="NZ_ML660162.1"/>
</dbReference>
<dbReference type="InterPro" id="IPR012338">
    <property type="entry name" value="Beta-lactam/transpept-like"/>
</dbReference>
<evidence type="ECO:0000313" key="2">
    <source>
        <dbReference type="EMBL" id="TQV88326.1"/>
    </source>
</evidence>
<dbReference type="EMBL" id="VIKS01000004">
    <property type="protein sequence ID" value="TQV88326.1"/>
    <property type="molecule type" value="Genomic_DNA"/>
</dbReference>
<dbReference type="OrthoDB" id="9799367at2"/>
<proteinExistence type="predicted"/>
<dbReference type="Proteomes" id="UP000315439">
    <property type="component" value="Unassembled WGS sequence"/>
</dbReference>
<sequence>MKLIKAVKHITVVKLITSSILLFVCLNIYAADKTSFHKLQSKVTNILREQLDEEPGIALLIRKDDQVIFESSKGSATKNTKIQLNTGFRIGSISKPFTALAIMQLLERGQILLTDSVTQYVTELPKKWETITLHHLLSHRVSVSRDFFADQNLHLANNATNADVIKFLISDTLKVSTFSGKKGRYCNVCYVLLAETVERVSGKRFAEYMQQNIFIPSKMTDSYIIDNPSSLRSDIALNYAKTSRFFGIQQYNTGAMGQVSSLADLSRFIVALKGGKIVASKTLKDMTKVHADLGDDGFYGLGWIIGWGKQPFFSHGGSNDGYQSELFFHPKLNLEIVFLSNGGEKTYELQSQLMRTVISYFKSEEKL</sequence>
<name>A0A545UFS2_9GAMM</name>
<dbReference type="Gene3D" id="3.40.710.10">
    <property type="entry name" value="DD-peptidase/beta-lactamase superfamily"/>
    <property type="match status" value="1"/>
</dbReference>
<dbReference type="PANTHER" id="PTHR46825">
    <property type="entry name" value="D-ALANYL-D-ALANINE-CARBOXYPEPTIDASE/ENDOPEPTIDASE AMPH"/>
    <property type="match status" value="1"/>
</dbReference>
<gene>
    <name evidence="2" type="ORF">FLL46_07315</name>
</gene>
<accession>A0A545UFS2</accession>
<organism evidence="2 3">
    <name type="scientific">Aliikangiella coralliicola</name>
    <dbReference type="NCBI Taxonomy" id="2592383"/>
    <lineage>
        <taxon>Bacteria</taxon>
        <taxon>Pseudomonadati</taxon>
        <taxon>Pseudomonadota</taxon>
        <taxon>Gammaproteobacteria</taxon>
        <taxon>Oceanospirillales</taxon>
        <taxon>Pleioneaceae</taxon>
        <taxon>Aliikangiella</taxon>
    </lineage>
</organism>
<dbReference type="Pfam" id="PF00144">
    <property type="entry name" value="Beta-lactamase"/>
    <property type="match status" value="1"/>
</dbReference>
<dbReference type="SUPFAM" id="SSF56601">
    <property type="entry name" value="beta-lactamase/transpeptidase-like"/>
    <property type="match status" value="1"/>
</dbReference>
<comment type="caution">
    <text evidence="2">The sequence shown here is derived from an EMBL/GenBank/DDBJ whole genome shotgun (WGS) entry which is preliminary data.</text>
</comment>
<reference evidence="2 3" key="1">
    <citation type="submission" date="2019-07" db="EMBL/GenBank/DDBJ databases">
        <title>Draft genome for Aliikangiella sp. M105.</title>
        <authorList>
            <person name="Wang G."/>
        </authorList>
    </citation>
    <scope>NUCLEOTIDE SEQUENCE [LARGE SCALE GENOMIC DNA]</scope>
    <source>
        <strain evidence="2 3">M105</strain>
    </source>
</reference>
<evidence type="ECO:0000259" key="1">
    <source>
        <dbReference type="Pfam" id="PF00144"/>
    </source>
</evidence>
<evidence type="ECO:0000313" key="3">
    <source>
        <dbReference type="Proteomes" id="UP000315439"/>
    </source>
</evidence>
<feature type="domain" description="Beta-lactamase-related" evidence="1">
    <location>
        <begin position="47"/>
        <end position="345"/>
    </location>
</feature>